<evidence type="ECO:0000256" key="3">
    <source>
        <dbReference type="ARBA" id="ARBA00022559"/>
    </source>
</evidence>
<keyword evidence="7" id="KW-0676">Redox-active center</keyword>
<dbReference type="RefSeq" id="WP_148544691.1">
    <property type="nucleotide sequence ID" value="NZ_VSDQ01000718.1"/>
</dbReference>
<dbReference type="SUPFAM" id="SSF52833">
    <property type="entry name" value="Thioredoxin-like"/>
    <property type="match status" value="1"/>
</dbReference>
<dbReference type="EC" id="1.11.1.24" evidence="2"/>
<evidence type="ECO:0000313" key="13">
    <source>
        <dbReference type="EMBL" id="TYA71705.1"/>
    </source>
</evidence>
<evidence type="ECO:0000256" key="1">
    <source>
        <dbReference type="ARBA" id="ARBA00003330"/>
    </source>
</evidence>
<sequence length="220" mass="24564">MKDTTTPSYKEGLKALRGSMLDKLPGEVLQVFDNDANALNKEHTSILKLQAGDKAYDFTLSNAVDKSINLYEILKTNRVVLTFYRGVWCPYCNLILNQYQAILPEIKEAGATLIAISPQNPDASLSMKEKNDLQFEVLSDNGNLIAKEYTTVHPNPEKSLKAMGELGYDYDSYNSDINSELPVPATFIIEKDTTISFAKSEGADYRNRVEPSEIIKALNK</sequence>
<proteinExistence type="inferred from homology"/>
<evidence type="ECO:0000256" key="7">
    <source>
        <dbReference type="ARBA" id="ARBA00023284"/>
    </source>
</evidence>
<evidence type="ECO:0000256" key="8">
    <source>
        <dbReference type="ARBA" id="ARBA00032824"/>
    </source>
</evidence>
<keyword evidence="4" id="KW-0049">Antioxidant</keyword>
<dbReference type="InterPro" id="IPR050924">
    <property type="entry name" value="Peroxiredoxin_BCP/PrxQ"/>
</dbReference>
<dbReference type="Proteomes" id="UP000323930">
    <property type="component" value="Unassembled WGS sequence"/>
</dbReference>
<evidence type="ECO:0000313" key="14">
    <source>
        <dbReference type="Proteomes" id="UP000323930"/>
    </source>
</evidence>
<dbReference type="GO" id="GO:0005737">
    <property type="term" value="C:cytoplasm"/>
    <property type="evidence" value="ECO:0007669"/>
    <property type="project" value="TreeGrafter"/>
</dbReference>
<comment type="caution">
    <text evidence="13">The sequence shown here is derived from an EMBL/GenBank/DDBJ whole genome shotgun (WGS) entry which is preliminary data.</text>
</comment>
<dbReference type="PANTHER" id="PTHR42801">
    <property type="entry name" value="THIOREDOXIN-DEPENDENT PEROXIDE REDUCTASE"/>
    <property type="match status" value="1"/>
</dbReference>
<evidence type="ECO:0000256" key="9">
    <source>
        <dbReference type="ARBA" id="ARBA00038489"/>
    </source>
</evidence>
<evidence type="ECO:0000256" key="6">
    <source>
        <dbReference type="ARBA" id="ARBA00023157"/>
    </source>
</evidence>
<dbReference type="InterPro" id="IPR013766">
    <property type="entry name" value="Thioredoxin_domain"/>
</dbReference>
<dbReference type="Pfam" id="PF00578">
    <property type="entry name" value="AhpC-TSA"/>
    <property type="match status" value="1"/>
</dbReference>
<dbReference type="PANTHER" id="PTHR42801:SF7">
    <property type="entry name" value="SLL1159 PROTEIN"/>
    <property type="match status" value="1"/>
</dbReference>
<evidence type="ECO:0000256" key="10">
    <source>
        <dbReference type="ARBA" id="ARBA00042639"/>
    </source>
</evidence>
<keyword evidence="3" id="KW-0575">Peroxidase</keyword>
<keyword evidence="5" id="KW-0560">Oxidoreductase</keyword>
<dbReference type="AlphaFoldDB" id="A0A5D0HKC0"/>
<evidence type="ECO:0000259" key="12">
    <source>
        <dbReference type="PROSITE" id="PS51352"/>
    </source>
</evidence>
<dbReference type="OrthoDB" id="9809746at2"/>
<name>A0A5D0HKC0_9FLAO</name>
<feature type="domain" description="Thioredoxin" evidence="12">
    <location>
        <begin position="49"/>
        <end position="220"/>
    </location>
</feature>
<evidence type="ECO:0000256" key="11">
    <source>
        <dbReference type="ARBA" id="ARBA00049091"/>
    </source>
</evidence>
<dbReference type="CDD" id="cd02970">
    <property type="entry name" value="PRX_like2"/>
    <property type="match status" value="1"/>
</dbReference>
<keyword evidence="6" id="KW-1015">Disulfide bond</keyword>
<dbReference type="GO" id="GO:0045454">
    <property type="term" value="P:cell redox homeostasis"/>
    <property type="evidence" value="ECO:0007669"/>
    <property type="project" value="TreeGrafter"/>
</dbReference>
<organism evidence="13 14">
    <name type="scientific">Seonamhaeicola marinus</name>
    <dbReference type="NCBI Taxonomy" id="1912246"/>
    <lineage>
        <taxon>Bacteria</taxon>
        <taxon>Pseudomonadati</taxon>
        <taxon>Bacteroidota</taxon>
        <taxon>Flavobacteriia</taxon>
        <taxon>Flavobacteriales</taxon>
        <taxon>Flavobacteriaceae</taxon>
    </lineage>
</organism>
<protein>
    <recommendedName>
        <fullName evidence="2">thioredoxin-dependent peroxiredoxin</fullName>
        <ecNumber evidence="2">1.11.1.24</ecNumber>
    </recommendedName>
    <alternativeName>
        <fullName evidence="8">Thioredoxin peroxidase</fullName>
    </alternativeName>
    <alternativeName>
        <fullName evidence="10">Thioredoxin-dependent peroxiredoxin Bcp</fullName>
    </alternativeName>
</protein>
<comment type="similarity">
    <text evidence="9">Belongs to the peroxiredoxin family. BCP/PrxQ subfamily.</text>
</comment>
<dbReference type="GO" id="GO:0034599">
    <property type="term" value="P:cellular response to oxidative stress"/>
    <property type="evidence" value="ECO:0007669"/>
    <property type="project" value="TreeGrafter"/>
</dbReference>
<keyword evidence="14" id="KW-1185">Reference proteome</keyword>
<dbReference type="PROSITE" id="PS51352">
    <property type="entry name" value="THIOREDOXIN_2"/>
    <property type="match status" value="1"/>
</dbReference>
<dbReference type="EMBL" id="VSDQ01000718">
    <property type="protein sequence ID" value="TYA71705.1"/>
    <property type="molecule type" value="Genomic_DNA"/>
</dbReference>
<gene>
    <name evidence="13" type="ORF">FUA24_19290</name>
</gene>
<comment type="function">
    <text evidence="1">Thiol-specific peroxidase that catalyzes the reduction of hydrogen peroxide and organic hydroperoxides to water and alcohols, respectively. Plays a role in cell protection against oxidative stress by detoxifying peroxides and as sensor of hydrogen peroxide-mediated signaling events.</text>
</comment>
<dbReference type="InterPro" id="IPR000866">
    <property type="entry name" value="AhpC/TSA"/>
</dbReference>
<reference evidence="13 14" key="1">
    <citation type="submission" date="2019-08" db="EMBL/GenBank/DDBJ databases">
        <title>Seonamhaeicola sediminis sp. nov., isolated from marine sediment.</title>
        <authorList>
            <person name="Cao W.R."/>
        </authorList>
    </citation>
    <scope>NUCLEOTIDE SEQUENCE [LARGE SCALE GENOMIC DNA]</scope>
    <source>
        <strain evidence="13 14">B011</strain>
    </source>
</reference>
<dbReference type="GO" id="GO:0008379">
    <property type="term" value="F:thioredoxin peroxidase activity"/>
    <property type="evidence" value="ECO:0007669"/>
    <property type="project" value="TreeGrafter"/>
</dbReference>
<comment type="catalytic activity">
    <reaction evidence="11">
        <text>a hydroperoxide + [thioredoxin]-dithiol = an alcohol + [thioredoxin]-disulfide + H2O</text>
        <dbReference type="Rhea" id="RHEA:62620"/>
        <dbReference type="Rhea" id="RHEA-COMP:10698"/>
        <dbReference type="Rhea" id="RHEA-COMP:10700"/>
        <dbReference type="ChEBI" id="CHEBI:15377"/>
        <dbReference type="ChEBI" id="CHEBI:29950"/>
        <dbReference type="ChEBI" id="CHEBI:30879"/>
        <dbReference type="ChEBI" id="CHEBI:35924"/>
        <dbReference type="ChEBI" id="CHEBI:50058"/>
        <dbReference type="EC" id="1.11.1.24"/>
    </reaction>
</comment>
<dbReference type="InterPro" id="IPR036249">
    <property type="entry name" value="Thioredoxin-like_sf"/>
</dbReference>
<evidence type="ECO:0000256" key="5">
    <source>
        <dbReference type="ARBA" id="ARBA00023002"/>
    </source>
</evidence>
<evidence type="ECO:0000256" key="2">
    <source>
        <dbReference type="ARBA" id="ARBA00013017"/>
    </source>
</evidence>
<dbReference type="Gene3D" id="3.40.30.10">
    <property type="entry name" value="Glutaredoxin"/>
    <property type="match status" value="1"/>
</dbReference>
<evidence type="ECO:0000256" key="4">
    <source>
        <dbReference type="ARBA" id="ARBA00022862"/>
    </source>
</evidence>
<accession>A0A5D0HKC0</accession>